<dbReference type="Pfam" id="PF17876">
    <property type="entry name" value="CSD2"/>
    <property type="match status" value="1"/>
</dbReference>
<keyword evidence="7" id="KW-0269">Exonuclease</keyword>
<dbReference type="GO" id="GO:0008859">
    <property type="term" value="F:exoribonuclease II activity"/>
    <property type="evidence" value="ECO:0007669"/>
    <property type="project" value="UniProtKB-EC"/>
</dbReference>
<dbReference type="EC" id="3.1.13.1" evidence="3"/>
<dbReference type="InterPro" id="IPR013223">
    <property type="entry name" value="RNase_B_OB_dom"/>
</dbReference>
<keyword evidence="11" id="KW-1185">Reference proteome</keyword>
<dbReference type="Gene3D" id="2.40.50.140">
    <property type="entry name" value="Nucleic acid-binding proteins"/>
    <property type="match status" value="2"/>
</dbReference>
<reference evidence="10 11" key="1">
    <citation type="submission" date="2018-11" db="EMBL/GenBank/DDBJ databases">
        <title>Genomic Encyclopedia of Type Strains, Phase IV (KMG-IV): sequencing the most valuable type-strain genomes for metagenomic binning, comparative biology and taxonomic classification.</title>
        <authorList>
            <person name="Goeker M."/>
        </authorList>
    </citation>
    <scope>NUCLEOTIDE SEQUENCE [LARGE SCALE GENOMIC DNA]</scope>
    <source>
        <strain evidence="10 11">DSM 100316</strain>
    </source>
</reference>
<dbReference type="Pfam" id="PF08206">
    <property type="entry name" value="OB_RNB"/>
    <property type="match status" value="1"/>
</dbReference>
<dbReference type="InterPro" id="IPR022966">
    <property type="entry name" value="RNase_II/R_CS"/>
</dbReference>
<evidence type="ECO:0000313" key="11">
    <source>
        <dbReference type="Proteomes" id="UP000275394"/>
    </source>
</evidence>
<comment type="catalytic activity">
    <reaction evidence="1">
        <text>Exonucleolytic cleavage in the 3'- to 5'-direction to yield nucleoside 5'-phosphates.</text>
        <dbReference type="EC" id="3.1.13.1"/>
    </reaction>
</comment>
<dbReference type="GO" id="GO:0006402">
    <property type="term" value="P:mRNA catabolic process"/>
    <property type="evidence" value="ECO:0007669"/>
    <property type="project" value="TreeGrafter"/>
</dbReference>
<dbReference type="Pfam" id="PF00773">
    <property type="entry name" value="RNB"/>
    <property type="match status" value="1"/>
</dbReference>
<name>A0A3N2DZF5_9GAMM</name>
<dbReference type="GO" id="GO:0005829">
    <property type="term" value="C:cytosol"/>
    <property type="evidence" value="ECO:0007669"/>
    <property type="project" value="TreeGrafter"/>
</dbReference>
<dbReference type="Proteomes" id="UP000275394">
    <property type="component" value="Unassembled WGS sequence"/>
</dbReference>
<comment type="caution">
    <text evidence="10">The sequence shown here is derived from an EMBL/GenBank/DDBJ whole genome shotgun (WGS) entry which is preliminary data.</text>
</comment>
<organism evidence="10 11">
    <name type="scientific">Sinobacterium caligoides</name>
    <dbReference type="NCBI Taxonomy" id="933926"/>
    <lineage>
        <taxon>Bacteria</taxon>
        <taxon>Pseudomonadati</taxon>
        <taxon>Pseudomonadota</taxon>
        <taxon>Gammaproteobacteria</taxon>
        <taxon>Cellvibrionales</taxon>
        <taxon>Spongiibacteraceae</taxon>
        <taxon>Sinobacterium</taxon>
    </lineage>
</organism>
<evidence type="ECO:0000256" key="6">
    <source>
        <dbReference type="ARBA" id="ARBA00022801"/>
    </source>
</evidence>
<accession>A0A3N2DZF5</accession>
<evidence type="ECO:0000256" key="4">
    <source>
        <dbReference type="ARBA" id="ARBA00022490"/>
    </source>
</evidence>
<evidence type="ECO:0000313" key="10">
    <source>
        <dbReference type="EMBL" id="ROS05032.1"/>
    </source>
</evidence>
<dbReference type="InterPro" id="IPR001900">
    <property type="entry name" value="RNase_II/R"/>
</dbReference>
<dbReference type="InterPro" id="IPR040476">
    <property type="entry name" value="CSD2"/>
</dbReference>
<dbReference type="SMART" id="SM00316">
    <property type="entry name" value="S1"/>
    <property type="match status" value="1"/>
</dbReference>
<dbReference type="SMART" id="SM00357">
    <property type="entry name" value="CSP"/>
    <property type="match status" value="1"/>
</dbReference>
<dbReference type="EMBL" id="RKHR01000003">
    <property type="protein sequence ID" value="ROS05032.1"/>
    <property type="molecule type" value="Genomic_DNA"/>
</dbReference>
<dbReference type="OrthoDB" id="9764149at2"/>
<dbReference type="NCBIfam" id="TIGR00358">
    <property type="entry name" value="3_prime_RNase"/>
    <property type="match status" value="1"/>
</dbReference>
<evidence type="ECO:0000259" key="9">
    <source>
        <dbReference type="PROSITE" id="PS50126"/>
    </source>
</evidence>
<dbReference type="InterPro" id="IPR004476">
    <property type="entry name" value="RNase_II/RNase_R"/>
</dbReference>
<protein>
    <recommendedName>
        <fullName evidence="3">exoribonuclease II</fullName>
        <ecNumber evidence="3">3.1.13.1</ecNumber>
    </recommendedName>
</protein>
<dbReference type="PANTHER" id="PTHR23355:SF37">
    <property type="entry name" value="EXORIBONUCLEASE 2"/>
    <property type="match status" value="1"/>
</dbReference>
<sequence>MLDNNIMSQLGQLKAELKANKATFTATVKGTRQRFGFAILEDGREIFLPPDEMDKVFAGDSIKVSLNKDKQDKEFAEVDELIHSELNTFHGSIVKRGKTLFVNPDINGFSRLIYIPPSEHKKVQAGSYVVAKINRHPIKSGKAQASVVELIGHADDRGIEHAYITAKYRLTPAISEDVRAEVNAIDQSTIDDLALQRQDLRDTPFVTIDATMTEDMDDAVFAQPSEQGWKLQVAIADPSAFVTPGSALDTLAQKTMISSYLPGGLAPMLPSELTNNLCSLRPDEDRLALVLTLDVSLSGEVVGQDFTLAVVRSHAKLSYQNVGHYLEQAHHTLTEQQQELIDNLRNATQAIHHWRQQQCLIMPERSDFRFQLNDDGRIESIYEVKRNDAHRLIEECMLAANLATARYLDLHQIESLHINHLGFKEEKLGDVEKLLSEELGYEVKELHELDNYKNIIRKLDDLEHELPLRPILNRSLQRSEVSRQPGAHFGLGFDHYATFTSPIRKYTDLINHRAIKAHLSGKVAASISNELLEQLSVALKGSRQASNEIERWLCCQYMQAHQGKEFTGVISHTTSSGFNVRLDENGIVGFVSLRSKEKAKRMSLDQTRWILSNAENRFLLEQAVTIKVSNVDTETRNIEFELVPTKAAPST</sequence>
<dbReference type="PANTHER" id="PTHR23355">
    <property type="entry name" value="RIBONUCLEASE"/>
    <property type="match status" value="1"/>
</dbReference>
<evidence type="ECO:0000256" key="5">
    <source>
        <dbReference type="ARBA" id="ARBA00022722"/>
    </source>
</evidence>
<dbReference type="SUPFAM" id="SSF50249">
    <property type="entry name" value="Nucleic acid-binding proteins"/>
    <property type="match status" value="3"/>
</dbReference>
<dbReference type="AlphaFoldDB" id="A0A3N2DZF5"/>
<dbReference type="InterPro" id="IPR003029">
    <property type="entry name" value="S1_domain"/>
</dbReference>
<gene>
    <name evidence="10" type="ORF">EDC56_0554</name>
</gene>
<keyword evidence="4" id="KW-0963">Cytoplasm</keyword>
<keyword evidence="8" id="KW-0694">RNA-binding</keyword>
<keyword evidence="5" id="KW-0540">Nuclease</keyword>
<comment type="subcellular location">
    <subcellularLocation>
        <location evidence="2">Cytoplasm</location>
    </subcellularLocation>
</comment>
<evidence type="ECO:0000256" key="1">
    <source>
        <dbReference type="ARBA" id="ARBA00001849"/>
    </source>
</evidence>
<proteinExistence type="predicted"/>
<dbReference type="PROSITE" id="PS50126">
    <property type="entry name" value="S1"/>
    <property type="match status" value="1"/>
</dbReference>
<evidence type="ECO:0000256" key="2">
    <source>
        <dbReference type="ARBA" id="ARBA00004496"/>
    </source>
</evidence>
<dbReference type="PROSITE" id="PS01175">
    <property type="entry name" value="RIBONUCLEASE_II"/>
    <property type="match status" value="1"/>
</dbReference>
<feature type="domain" description="S1 motif" evidence="9">
    <location>
        <begin position="563"/>
        <end position="643"/>
    </location>
</feature>
<dbReference type="InterPro" id="IPR050180">
    <property type="entry name" value="RNR_Ribonuclease"/>
</dbReference>
<evidence type="ECO:0000256" key="8">
    <source>
        <dbReference type="ARBA" id="ARBA00022884"/>
    </source>
</evidence>
<dbReference type="SMART" id="SM00955">
    <property type="entry name" value="RNB"/>
    <property type="match status" value="1"/>
</dbReference>
<dbReference type="InterPro" id="IPR012340">
    <property type="entry name" value="NA-bd_OB-fold"/>
</dbReference>
<dbReference type="RefSeq" id="WP_123710979.1">
    <property type="nucleotide sequence ID" value="NZ_RKHR01000003.1"/>
</dbReference>
<keyword evidence="6" id="KW-0378">Hydrolase</keyword>
<evidence type="ECO:0000256" key="7">
    <source>
        <dbReference type="ARBA" id="ARBA00022839"/>
    </source>
</evidence>
<dbReference type="GO" id="GO:0003723">
    <property type="term" value="F:RNA binding"/>
    <property type="evidence" value="ECO:0007669"/>
    <property type="project" value="UniProtKB-KW"/>
</dbReference>
<dbReference type="InterPro" id="IPR011129">
    <property type="entry name" value="CSD"/>
</dbReference>
<evidence type="ECO:0000256" key="3">
    <source>
        <dbReference type="ARBA" id="ARBA00012163"/>
    </source>
</evidence>